<dbReference type="SMART" id="SM00509">
    <property type="entry name" value="TFS2N"/>
    <property type="match status" value="1"/>
</dbReference>
<feature type="compositionally biased region" description="Low complexity" evidence="4">
    <location>
        <begin position="369"/>
        <end position="386"/>
    </location>
</feature>
<feature type="compositionally biased region" description="Basic and acidic residues" evidence="4">
    <location>
        <begin position="464"/>
        <end position="484"/>
    </location>
</feature>
<dbReference type="PROSITE" id="PS51319">
    <property type="entry name" value="TFIIS_N"/>
    <property type="match status" value="1"/>
</dbReference>
<comment type="subcellular location">
    <subcellularLocation>
        <location evidence="1 3">Nucleus</location>
    </subcellularLocation>
</comment>
<dbReference type="CDD" id="cd00183">
    <property type="entry name" value="TFIIS_I"/>
    <property type="match status" value="1"/>
</dbReference>
<proteinExistence type="predicted"/>
<organism evidence="6 7">
    <name type="scientific">Apostasia shenzhenica</name>
    <dbReference type="NCBI Taxonomy" id="1088818"/>
    <lineage>
        <taxon>Eukaryota</taxon>
        <taxon>Viridiplantae</taxon>
        <taxon>Streptophyta</taxon>
        <taxon>Embryophyta</taxon>
        <taxon>Tracheophyta</taxon>
        <taxon>Spermatophyta</taxon>
        <taxon>Magnoliopsida</taxon>
        <taxon>Liliopsida</taxon>
        <taxon>Asparagales</taxon>
        <taxon>Orchidaceae</taxon>
        <taxon>Apostasioideae</taxon>
        <taxon>Apostasia</taxon>
    </lineage>
</organism>
<feature type="compositionally biased region" description="Polar residues" evidence="4">
    <location>
        <begin position="28"/>
        <end position="39"/>
    </location>
</feature>
<dbReference type="Pfam" id="PF08711">
    <property type="entry name" value="Med26"/>
    <property type="match status" value="1"/>
</dbReference>
<dbReference type="Gene3D" id="1.20.930.10">
    <property type="entry name" value="Conserved domain common to transcription factors TFIIS, elongin A, CRSP70"/>
    <property type="match status" value="1"/>
</dbReference>
<evidence type="ECO:0000313" key="7">
    <source>
        <dbReference type="Proteomes" id="UP000236161"/>
    </source>
</evidence>
<feature type="domain" description="TFIIS N-terminal" evidence="5">
    <location>
        <begin position="141"/>
        <end position="227"/>
    </location>
</feature>
<feature type="region of interest" description="Disordered" evidence="4">
    <location>
        <begin position="337"/>
        <end position="497"/>
    </location>
</feature>
<protein>
    <submittedName>
        <fullName evidence="6">Putative mediator of RNA polymerase II transcription subunit 26c</fullName>
    </submittedName>
</protein>
<feature type="compositionally biased region" description="Basic and acidic residues" evidence="4">
    <location>
        <begin position="510"/>
        <end position="530"/>
    </location>
</feature>
<feature type="region of interest" description="Disordered" evidence="4">
    <location>
        <begin position="28"/>
        <end position="50"/>
    </location>
</feature>
<dbReference type="OrthoDB" id="1917005at2759"/>
<dbReference type="STRING" id="1088818.A0A2I0A7F5"/>
<evidence type="ECO:0000256" key="3">
    <source>
        <dbReference type="PROSITE-ProRule" id="PRU00649"/>
    </source>
</evidence>
<feature type="region of interest" description="Disordered" evidence="4">
    <location>
        <begin position="510"/>
        <end position="541"/>
    </location>
</feature>
<dbReference type="EMBL" id="KZ452013">
    <property type="protein sequence ID" value="PKA51467.1"/>
    <property type="molecule type" value="Genomic_DNA"/>
</dbReference>
<feature type="compositionally biased region" description="Low complexity" evidence="4">
    <location>
        <begin position="339"/>
        <end position="353"/>
    </location>
</feature>
<reference evidence="6 7" key="1">
    <citation type="journal article" date="2017" name="Nature">
        <title>The Apostasia genome and the evolution of orchids.</title>
        <authorList>
            <person name="Zhang G.Q."/>
            <person name="Liu K.W."/>
            <person name="Li Z."/>
            <person name="Lohaus R."/>
            <person name="Hsiao Y.Y."/>
            <person name="Niu S.C."/>
            <person name="Wang J.Y."/>
            <person name="Lin Y.C."/>
            <person name="Xu Q."/>
            <person name="Chen L.J."/>
            <person name="Yoshida K."/>
            <person name="Fujiwara S."/>
            <person name="Wang Z.W."/>
            <person name="Zhang Y.Q."/>
            <person name="Mitsuda N."/>
            <person name="Wang M."/>
            <person name="Liu G.H."/>
            <person name="Pecoraro L."/>
            <person name="Huang H.X."/>
            <person name="Xiao X.J."/>
            <person name="Lin M."/>
            <person name="Wu X.Y."/>
            <person name="Wu W.L."/>
            <person name="Chen Y.Y."/>
            <person name="Chang S.B."/>
            <person name="Sakamoto S."/>
            <person name="Ohme-Takagi M."/>
            <person name="Yagi M."/>
            <person name="Zeng S.J."/>
            <person name="Shen C.Y."/>
            <person name="Yeh C.M."/>
            <person name="Luo Y.B."/>
            <person name="Tsai W.C."/>
            <person name="Van de Peer Y."/>
            <person name="Liu Z.J."/>
        </authorList>
    </citation>
    <scope>NUCLEOTIDE SEQUENCE [LARGE SCALE GENOMIC DNA]</scope>
    <source>
        <strain evidence="7">cv. Shenzhen</strain>
        <tissue evidence="6">Stem</tissue>
    </source>
</reference>
<evidence type="ECO:0000259" key="5">
    <source>
        <dbReference type="PROSITE" id="PS51319"/>
    </source>
</evidence>
<dbReference type="PANTHER" id="PTHR46548:SF1">
    <property type="entry name" value="BAH AND TFIIS DOMAIN-CONTAINING PROTEIN-RELATED"/>
    <property type="match status" value="1"/>
</dbReference>
<dbReference type="SUPFAM" id="SSF47676">
    <property type="entry name" value="Conserved domain common to transcription factors TFIIS, elongin A, CRSP70"/>
    <property type="match status" value="1"/>
</dbReference>
<feature type="compositionally biased region" description="Low complexity" evidence="4">
    <location>
        <begin position="438"/>
        <end position="458"/>
    </location>
</feature>
<keyword evidence="2 3" id="KW-0539">Nucleus</keyword>
<name>A0A2I0A7F5_9ASPA</name>
<feature type="region of interest" description="Disordered" evidence="4">
    <location>
        <begin position="769"/>
        <end position="802"/>
    </location>
</feature>
<feature type="region of interest" description="Disordered" evidence="4">
    <location>
        <begin position="1064"/>
        <end position="1083"/>
    </location>
</feature>
<accession>A0A2I0A7F5</accession>
<sequence length="1402" mass="149498">MHAAVQSGGRSPKRLSCLTSIQQLNSGSENGVAAHSSQIKGKKDRGDQNIEPIKQERITKPVDGDSAICKFDNNMIKSEISKITEKGALVSTDGVEKLVQLMQVDNSKKIDLAGRVLLASVIAVTDKVDCLNKFVQIRGVPVLDEWMQEAHKGKTGDVNSPKESEKAVDELLLALLRALDKLPVNLNALQTSNIGKSVNLLRGHKNLEIQKKARSLVDIWKKRVDAEIKTNDSRFVGSNHAVTWPVKPGFSEVSHTGYRCTGSGDLSMKSSGTQQSSSRAFAGKSVHADATVKSTNLTVGSGKLQLPATVAISSKESLTKVAGNIVELPLVVVKEEKSSSSSHSQNNSQSCSSDHGKNVGSSVKEDAKSSTAGSSGSSCHQRSSNGIVASNPNKSGSQIRNPTGEKVSQVGMSCERTVDMPTSDHVSSHRLIVRLPNPGRSPVRSSSGGSLEDPSSGSRASSPRVHDKSDHVDKKMIGRTDSARADVSSDANAESWQSNDVKEVLVISNEDDRSTVMPDEECRASEEAGRTADISRTASSSSGNVKVEGKIRNSFSPMNALIESCAKYSEATTPVSGGDDIGVKLLASVAACEKSKPDMVSPASSLEGSPATVDPISCNKEPKSGPSNGDNECPNVGTFVENTDFDFRKHRSDNKHIFSQDGMLTLGENVSGNDKAATPLHGDKFQQNGLISDVKEDFNKEDERIGDGFTNSKFEVGTPWDQINTNISVRYKVAEGKTFTSDVRSKSSSDGVDCELSASGTNNEKVLVESSSLDHPLNKGIQDADSTEERPSSFAENEKGSVERKFDDDDALNSSVADMIAYPEKVDKFSGEKSGELKNNCQEQIERNGSAIISQNTQGNTGPAKPLGLASGGESVEINASLERRVEVSLDFGKTRSFTKETGASARMPMANVESREEIACLAEQDAGAVLDFDLNEGIPGDDVNQTETIATSLPVFSPAIRMSTSSNFASLSVSNGSPATLTVAAPAKGAFVPPENLLKGKGEPGWKGSAATSAFRPAEPRKVLDMPIYYTDMQLCETAMSRQGRPMLEFDLNVADVRAIEDSASQSSAQTTGSESGVLGNHDATYRAAGGLDLDLNRVDESVDNCQFGSTSRKLEVPLLSARSASGGFSHGDSSMLRDFDLNNGPSIDDVGVEPLSRSQSTKNSYNIPFVPPIAGFRVNRAELGHGWFPQGNSYPAVAIPSLLSDRGDQSYPVVGAAGAERMFGSVMSSGTTFGSDIYRSHVLSASPAMAFSPAPTSFSYASFPFGPLTSTSFSAGSASYVDSSGSSCFAPVPSHRFGPPGAFSSPFVRPYVITLPEGASASSRVWGRQGLDLNSGPVHADEVKDDRLPSLSRQMQVVNTRRYMEDQARLYEVAGGAMKRKEPDGGWEPERFIFKQPSWQ</sequence>
<dbReference type="PANTHER" id="PTHR46548">
    <property type="entry name" value="BAH AND TFIIS DOMAIN-CONTAINING PROTEIN-RELATED"/>
    <property type="match status" value="1"/>
</dbReference>
<dbReference type="InterPro" id="IPR035441">
    <property type="entry name" value="TFIIS/LEDGF_dom_sf"/>
</dbReference>
<evidence type="ECO:0000256" key="1">
    <source>
        <dbReference type="ARBA" id="ARBA00004123"/>
    </source>
</evidence>
<feature type="compositionally biased region" description="Basic and acidic residues" evidence="4">
    <location>
        <begin position="787"/>
        <end position="802"/>
    </location>
</feature>
<keyword evidence="7" id="KW-1185">Reference proteome</keyword>
<dbReference type="InterPro" id="IPR003617">
    <property type="entry name" value="TFIIS/CRSP70_N_sub"/>
</dbReference>
<gene>
    <name evidence="6" type="primary">MED26C</name>
    <name evidence="6" type="ORF">AXF42_Ash002832</name>
</gene>
<evidence type="ECO:0000256" key="4">
    <source>
        <dbReference type="SAM" id="MobiDB-lite"/>
    </source>
</evidence>
<evidence type="ECO:0000313" key="6">
    <source>
        <dbReference type="EMBL" id="PKA51467.1"/>
    </source>
</evidence>
<dbReference type="InterPro" id="IPR017923">
    <property type="entry name" value="TFIIS_N"/>
</dbReference>
<feature type="compositionally biased region" description="Polar residues" evidence="4">
    <location>
        <begin position="387"/>
        <end position="401"/>
    </location>
</feature>
<feature type="compositionally biased region" description="Low complexity" evidence="4">
    <location>
        <begin position="1064"/>
        <end position="1078"/>
    </location>
</feature>
<dbReference type="GO" id="GO:0005634">
    <property type="term" value="C:nucleus"/>
    <property type="evidence" value="ECO:0007669"/>
    <property type="project" value="UniProtKB-SubCell"/>
</dbReference>
<dbReference type="Proteomes" id="UP000236161">
    <property type="component" value="Unassembled WGS sequence"/>
</dbReference>
<evidence type="ECO:0000256" key="2">
    <source>
        <dbReference type="ARBA" id="ARBA00023242"/>
    </source>
</evidence>